<evidence type="ECO:0000313" key="1">
    <source>
        <dbReference type="EMBL" id="KAJ5181589.1"/>
    </source>
</evidence>
<proteinExistence type="predicted"/>
<gene>
    <name evidence="1" type="ORF">N7449_011736</name>
</gene>
<evidence type="ECO:0000313" key="2">
    <source>
        <dbReference type="Proteomes" id="UP001150942"/>
    </source>
</evidence>
<dbReference type="Proteomes" id="UP001150942">
    <property type="component" value="Unassembled WGS sequence"/>
</dbReference>
<protein>
    <submittedName>
        <fullName evidence="1">Uncharacterized protein</fullName>
    </submittedName>
</protein>
<reference evidence="1" key="1">
    <citation type="submission" date="2022-11" db="EMBL/GenBank/DDBJ databases">
        <authorList>
            <person name="Petersen C."/>
        </authorList>
    </citation>
    <scope>NUCLEOTIDE SEQUENCE</scope>
    <source>
        <strain evidence="1">IBT 20477</strain>
    </source>
</reference>
<keyword evidence="2" id="KW-1185">Reference proteome</keyword>
<accession>A0A9W9IM91</accession>
<sequence length="175" mass="20485">MVGASPPNLSDERRQMYLDTIQTVCNEMAFRDEEDNDFEVSPCHDLGLFLKYASTVQDPDFRYAGMAPFQPPGVYYLETSDISKNREDLIERLHLYYLFKESFLDAYMHDDLEVRVGLRTGIGVKYKMAGHDTWYSMYLYCRRYVEDSDHSHKDWAWRVVVSDAEGVDNQFTGRS</sequence>
<name>A0A9W9IM91_9EURO</name>
<comment type="caution">
    <text evidence="1">The sequence shown here is derived from an EMBL/GenBank/DDBJ whole genome shotgun (WGS) entry which is preliminary data.</text>
</comment>
<reference evidence="1" key="2">
    <citation type="journal article" date="2023" name="IMA Fungus">
        <title>Comparative genomic study of the Penicillium genus elucidates a diverse pangenome and 15 lateral gene transfer events.</title>
        <authorList>
            <person name="Petersen C."/>
            <person name="Sorensen T."/>
            <person name="Nielsen M.R."/>
            <person name="Sondergaard T.E."/>
            <person name="Sorensen J.L."/>
            <person name="Fitzpatrick D.A."/>
            <person name="Frisvad J.C."/>
            <person name="Nielsen K.L."/>
        </authorList>
    </citation>
    <scope>NUCLEOTIDE SEQUENCE</scope>
    <source>
        <strain evidence="1">IBT 20477</strain>
    </source>
</reference>
<organism evidence="1 2">
    <name type="scientific">Penicillium cf. viridicatum</name>
    <dbReference type="NCBI Taxonomy" id="2972119"/>
    <lineage>
        <taxon>Eukaryota</taxon>
        <taxon>Fungi</taxon>
        <taxon>Dikarya</taxon>
        <taxon>Ascomycota</taxon>
        <taxon>Pezizomycotina</taxon>
        <taxon>Eurotiomycetes</taxon>
        <taxon>Eurotiomycetidae</taxon>
        <taxon>Eurotiales</taxon>
        <taxon>Aspergillaceae</taxon>
        <taxon>Penicillium</taxon>
    </lineage>
</organism>
<dbReference type="OrthoDB" id="4403049at2759"/>
<dbReference type="EMBL" id="JAPQKQ010000009">
    <property type="protein sequence ID" value="KAJ5181589.1"/>
    <property type="molecule type" value="Genomic_DNA"/>
</dbReference>
<dbReference type="AlphaFoldDB" id="A0A9W9IM91"/>